<reference evidence="1" key="1">
    <citation type="submission" date="2023-03" db="EMBL/GenBank/DDBJ databases">
        <title>Massive genome expansion in bonnet fungi (Mycena s.s.) driven by repeated elements and novel gene families across ecological guilds.</title>
        <authorList>
            <consortium name="Lawrence Berkeley National Laboratory"/>
            <person name="Harder C.B."/>
            <person name="Miyauchi S."/>
            <person name="Viragh M."/>
            <person name="Kuo A."/>
            <person name="Thoen E."/>
            <person name="Andreopoulos B."/>
            <person name="Lu D."/>
            <person name="Skrede I."/>
            <person name="Drula E."/>
            <person name="Henrissat B."/>
            <person name="Morin E."/>
            <person name="Kohler A."/>
            <person name="Barry K."/>
            <person name="LaButti K."/>
            <person name="Morin E."/>
            <person name="Salamov A."/>
            <person name="Lipzen A."/>
            <person name="Mereny Z."/>
            <person name="Hegedus B."/>
            <person name="Baldrian P."/>
            <person name="Stursova M."/>
            <person name="Weitz H."/>
            <person name="Taylor A."/>
            <person name="Grigoriev I.V."/>
            <person name="Nagy L.G."/>
            <person name="Martin F."/>
            <person name="Kauserud H."/>
        </authorList>
    </citation>
    <scope>NUCLEOTIDE SEQUENCE</scope>
    <source>
        <strain evidence="1">9284</strain>
    </source>
</reference>
<name>A0AAD7BJF6_9AGAR</name>
<keyword evidence="2" id="KW-1185">Reference proteome</keyword>
<feature type="non-terminal residue" evidence="1">
    <location>
        <position position="1"/>
    </location>
</feature>
<evidence type="ECO:0000313" key="1">
    <source>
        <dbReference type="EMBL" id="KAJ7622503.1"/>
    </source>
</evidence>
<sequence>MARRNLPDELLQEIFTHALFVPDDTFSSHRCASVLPGALDAPTSSILLVCKTWLRIATPQLYQVVILFTRGQAQALALALRSNPELGRFVKKLRVEGGYGKSMYHILQTTKALTDICVSLDLEEEDNTEGLCRGLRLISPFRLILVYRPAQYHAGVDARELVKVIVECIPRWNNLAVVEMPHDSPGSLVPHNKTVSKALKAATKLRILVLSSYERHLFIDGMIPQYISTIVLNPSLREIRPKGPPRRPLGTNFLQVVQRNARLSKLFDLRYFGLSPSEHFIYPMQLTADPKLEDVICDRVLFHLFQSINLGCKYLSHPGDDDAEPIPIISYLLVCRRFARLGTPYLYQNPHLKSVQSLHTFSRRLTKKPSLACHVRRLSVDLYGYYADPTHLEELLAQVPGLVAFKSYGRTLSFKVIEHLALHCGASLQNFAAPCITAMGETIDSSIFSRFPRMQSFTWDSNIAFSGVHVIDAFSQLKHLSITAAHPSLYTVMSQMRLPALRTVTLSADLLIPHRDPFFPQHGARLEELTVGSIHMVYNPDIFDLCPSLKLLTIVQSAHEGPETSGILDSCDPHSLLERIVFKQSGFKPGMESHLVEFLANFEHTLFPALREIEHPAFNWVARNKKQPSLELGERANDFMARNIRLVAQEGGRWRPRRQYVEETTGIAQRN</sequence>
<proteinExistence type="predicted"/>
<organism evidence="1 2">
    <name type="scientific">Roridomyces roridus</name>
    <dbReference type="NCBI Taxonomy" id="1738132"/>
    <lineage>
        <taxon>Eukaryota</taxon>
        <taxon>Fungi</taxon>
        <taxon>Dikarya</taxon>
        <taxon>Basidiomycota</taxon>
        <taxon>Agaricomycotina</taxon>
        <taxon>Agaricomycetes</taxon>
        <taxon>Agaricomycetidae</taxon>
        <taxon>Agaricales</taxon>
        <taxon>Marasmiineae</taxon>
        <taxon>Mycenaceae</taxon>
        <taxon>Roridomyces</taxon>
    </lineage>
</organism>
<dbReference type="EMBL" id="JARKIF010000015">
    <property type="protein sequence ID" value="KAJ7622503.1"/>
    <property type="molecule type" value="Genomic_DNA"/>
</dbReference>
<evidence type="ECO:0000313" key="2">
    <source>
        <dbReference type="Proteomes" id="UP001221142"/>
    </source>
</evidence>
<accession>A0AAD7BJF6</accession>
<comment type="caution">
    <text evidence="1">The sequence shown here is derived from an EMBL/GenBank/DDBJ whole genome shotgun (WGS) entry which is preliminary data.</text>
</comment>
<gene>
    <name evidence="1" type="ORF">FB45DRAFT_927853</name>
</gene>
<dbReference type="Proteomes" id="UP001221142">
    <property type="component" value="Unassembled WGS sequence"/>
</dbReference>
<protein>
    <submittedName>
        <fullName evidence="1">Uncharacterized protein</fullName>
    </submittedName>
</protein>
<dbReference type="AlphaFoldDB" id="A0AAD7BJF6"/>